<dbReference type="EMBL" id="AWUE01003929">
    <property type="protein sequence ID" value="OMP13560.1"/>
    <property type="molecule type" value="Genomic_DNA"/>
</dbReference>
<feature type="non-terminal residue" evidence="2">
    <location>
        <position position="182"/>
    </location>
</feature>
<feature type="region of interest" description="Disordered" evidence="1">
    <location>
        <begin position="1"/>
        <end position="182"/>
    </location>
</feature>
<keyword evidence="3" id="KW-1185">Reference proteome</keyword>
<name>A0A1R3L2Q2_9ROSI</name>
<protein>
    <submittedName>
        <fullName evidence="2">Uncharacterized protein</fullName>
    </submittedName>
</protein>
<dbReference type="AlphaFoldDB" id="A0A1R3L2Q2"/>
<feature type="compositionally biased region" description="Low complexity" evidence="1">
    <location>
        <begin position="61"/>
        <end position="103"/>
    </location>
</feature>
<evidence type="ECO:0000313" key="3">
    <source>
        <dbReference type="Proteomes" id="UP000187203"/>
    </source>
</evidence>
<evidence type="ECO:0000256" key="1">
    <source>
        <dbReference type="SAM" id="MobiDB-lite"/>
    </source>
</evidence>
<feature type="compositionally biased region" description="Polar residues" evidence="1">
    <location>
        <begin position="42"/>
        <end position="52"/>
    </location>
</feature>
<gene>
    <name evidence="2" type="ORF">COLO4_01424</name>
</gene>
<dbReference type="Proteomes" id="UP000187203">
    <property type="component" value="Unassembled WGS sequence"/>
</dbReference>
<sequence length="182" mass="18693">MVASSQASAPSTRAPSHQRSQPALRPCGRTGPAGALRRAQAKRSTGTGTETAVSMGCALMRPSSRRAPPTAAAQRRAAPSAPRPAASRAGPRRGAGATGRQPGIAAWGCTGAPGPSIRGRRSPPRGRATGWATPWAGPGAAPRFPDARRPAARRHARSRPAHSAGWLRRCAPGPPPRPWPAA</sequence>
<feature type="compositionally biased region" description="Pro residues" evidence="1">
    <location>
        <begin position="172"/>
        <end position="182"/>
    </location>
</feature>
<feature type="compositionally biased region" description="Polar residues" evidence="1">
    <location>
        <begin position="1"/>
        <end position="21"/>
    </location>
</feature>
<comment type="caution">
    <text evidence="2">The sequence shown here is derived from an EMBL/GenBank/DDBJ whole genome shotgun (WGS) entry which is preliminary data.</text>
</comment>
<feature type="compositionally biased region" description="Low complexity" evidence="1">
    <location>
        <begin position="125"/>
        <end position="144"/>
    </location>
</feature>
<feature type="compositionally biased region" description="Basic residues" evidence="1">
    <location>
        <begin position="150"/>
        <end position="160"/>
    </location>
</feature>
<reference evidence="3" key="1">
    <citation type="submission" date="2013-09" db="EMBL/GenBank/DDBJ databases">
        <title>Corchorus olitorius genome sequencing.</title>
        <authorList>
            <person name="Alam M."/>
            <person name="Haque M.S."/>
            <person name="Islam M.S."/>
            <person name="Emdad E.M."/>
            <person name="Islam M.M."/>
            <person name="Ahmed B."/>
            <person name="Halim A."/>
            <person name="Hossen Q.M.M."/>
            <person name="Hossain M.Z."/>
            <person name="Ahmed R."/>
            <person name="Khan M.M."/>
            <person name="Islam R."/>
            <person name="Rashid M.M."/>
            <person name="Khan S.A."/>
            <person name="Rahman M.S."/>
            <person name="Alam M."/>
            <person name="Yahiya A.S."/>
            <person name="Khan M.S."/>
            <person name="Azam M.S."/>
            <person name="Haque T."/>
            <person name="Lashkar M.Z.H."/>
            <person name="Akhand A.I."/>
            <person name="Morshed G."/>
            <person name="Roy S."/>
            <person name="Uddin K.S."/>
            <person name="Rabeya T."/>
            <person name="Hossain A.S."/>
            <person name="Chowdhury A."/>
            <person name="Snigdha A.R."/>
            <person name="Mortoza M.S."/>
            <person name="Matin S.A."/>
            <person name="Hoque S.M.E."/>
            <person name="Islam M.K."/>
            <person name="Roy D.K."/>
            <person name="Haider R."/>
            <person name="Moosa M.M."/>
            <person name="Elias S.M."/>
            <person name="Hasan A.M."/>
            <person name="Jahan S."/>
            <person name="Shafiuddin M."/>
            <person name="Mahmood N."/>
            <person name="Shommy N.S."/>
        </authorList>
    </citation>
    <scope>NUCLEOTIDE SEQUENCE [LARGE SCALE GENOMIC DNA]</scope>
    <source>
        <strain evidence="3">cv. O-4</strain>
    </source>
</reference>
<accession>A0A1R3L2Q2</accession>
<proteinExistence type="predicted"/>
<organism evidence="2 3">
    <name type="scientific">Corchorus olitorius</name>
    <dbReference type="NCBI Taxonomy" id="93759"/>
    <lineage>
        <taxon>Eukaryota</taxon>
        <taxon>Viridiplantae</taxon>
        <taxon>Streptophyta</taxon>
        <taxon>Embryophyta</taxon>
        <taxon>Tracheophyta</taxon>
        <taxon>Spermatophyta</taxon>
        <taxon>Magnoliopsida</taxon>
        <taxon>eudicotyledons</taxon>
        <taxon>Gunneridae</taxon>
        <taxon>Pentapetalae</taxon>
        <taxon>rosids</taxon>
        <taxon>malvids</taxon>
        <taxon>Malvales</taxon>
        <taxon>Malvaceae</taxon>
        <taxon>Grewioideae</taxon>
        <taxon>Apeibeae</taxon>
        <taxon>Corchorus</taxon>
    </lineage>
</organism>
<evidence type="ECO:0000313" key="2">
    <source>
        <dbReference type="EMBL" id="OMP13560.1"/>
    </source>
</evidence>
<feature type="compositionally biased region" description="Low complexity" evidence="1">
    <location>
        <begin position="161"/>
        <end position="171"/>
    </location>
</feature>